<evidence type="ECO:0000256" key="4">
    <source>
        <dbReference type="SAM" id="Phobius"/>
    </source>
</evidence>
<feature type="domain" description="HTH luxR-type" evidence="5">
    <location>
        <begin position="242"/>
        <end position="307"/>
    </location>
</feature>
<dbReference type="SUPFAM" id="SSF46894">
    <property type="entry name" value="C-terminal effector domain of the bipartite response regulators"/>
    <property type="match status" value="1"/>
</dbReference>
<dbReference type="Proteomes" id="UP000198836">
    <property type="component" value="Unassembled WGS sequence"/>
</dbReference>
<keyword evidence="4" id="KW-1133">Transmembrane helix</keyword>
<reference evidence="7" key="1">
    <citation type="submission" date="2016-10" db="EMBL/GenBank/DDBJ databases">
        <authorList>
            <person name="Varghese N."/>
            <person name="Submissions S."/>
        </authorList>
    </citation>
    <scope>NUCLEOTIDE SEQUENCE [LARGE SCALE GENOMIC DNA]</scope>
    <source>
        <strain evidence="7">DSM 18130</strain>
    </source>
</reference>
<dbReference type="STRING" id="332999.SAMN04488511_11976"/>
<feature type="transmembrane region" description="Helical" evidence="4">
    <location>
        <begin position="137"/>
        <end position="156"/>
    </location>
</feature>
<feature type="transmembrane region" description="Helical" evidence="4">
    <location>
        <begin position="103"/>
        <end position="125"/>
    </location>
</feature>
<feature type="transmembrane region" description="Helical" evidence="4">
    <location>
        <begin position="12"/>
        <end position="32"/>
    </location>
</feature>
<evidence type="ECO:0000256" key="2">
    <source>
        <dbReference type="ARBA" id="ARBA00023125"/>
    </source>
</evidence>
<dbReference type="GO" id="GO:0003677">
    <property type="term" value="F:DNA binding"/>
    <property type="evidence" value="ECO:0007669"/>
    <property type="project" value="UniProtKB-KW"/>
</dbReference>
<name>A0A1I0U312_9SPHI</name>
<evidence type="ECO:0000313" key="6">
    <source>
        <dbReference type="EMBL" id="SFA58501.1"/>
    </source>
</evidence>
<dbReference type="CDD" id="cd06170">
    <property type="entry name" value="LuxR_C_like"/>
    <property type="match status" value="1"/>
</dbReference>
<keyword evidence="2" id="KW-0238">DNA-binding</keyword>
<keyword evidence="4" id="KW-0472">Membrane</keyword>
<dbReference type="Pfam" id="PF00196">
    <property type="entry name" value="GerE"/>
    <property type="match status" value="1"/>
</dbReference>
<dbReference type="Gene3D" id="1.10.10.10">
    <property type="entry name" value="Winged helix-like DNA-binding domain superfamily/Winged helix DNA-binding domain"/>
    <property type="match status" value="1"/>
</dbReference>
<feature type="transmembrane region" description="Helical" evidence="4">
    <location>
        <begin position="168"/>
        <end position="192"/>
    </location>
</feature>
<protein>
    <submittedName>
        <fullName evidence="6">Regulatory protein, luxR family</fullName>
    </submittedName>
</protein>
<dbReference type="GO" id="GO:0006355">
    <property type="term" value="P:regulation of DNA-templated transcription"/>
    <property type="evidence" value="ECO:0007669"/>
    <property type="project" value="InterPro"/>
</dbReference>
<dbReference type="InterPro" id="IPR000792">
    <property type="entry name" value="Tscrpt_reg_LuxR_C"/>
</dbReference>
<feature type="transmembrane region" description="Helical" evidence="4">
    <location>
        <begin position="39"/>
        <end position="59"/>
    </location>
</feature>
<dbReference type="SMART" id="SM00421">
    <property type="entry name" value="HTH_LUXR"/>
    <property type="match status" value="1"/>
</dbReference>
<feature type="transmembrane region" description="Helical" evidence="4">
    <location>
        <begin position="71"/>
        <end position="91"/>
    </location>
</feature>
<keyword evidence="7" id="KW-1185">Reference proteome</keyword>
<evidence type="ECO:0000259" key="5">
    <source>
        <dbReference type="PROSITE" id="PS50043"/>
    </source>
</evidence>
<keyword evidence="1" id="KW-0805">Transcription regulation</keyword>
<dbReference type="PRINTS" id="PR00038">
    <property type="entry name" value="HTHLUXR"/>
</dbReference>
<evidence type="ECO:0000256" key="1">
    <source>
        <dbReference type="ARBA" id="ARBA00023015"/>
    </source>
</evidence>
<evidence type="ECO:0000256" key="3">
    <source>
        <dbReference type="ARBA" id="ARBA00023163"/>
    </source>
</evidence>
<dbReference type="InterPro" id="IPR036388">
    <property type="entry name" value="WH-like_DNA-bd_sf"/>
</dbReference>
<dbReference type="RefSeq" id="WP_090987122.1">
    <property type="nucleotide sequence ID" value="NZ_FOJM01000019.1"/>
</dbReference>
<dbReference type="PROSITE" id="PS50043">
    <property type="entry name" value="HTH_LUXR_2"/>
    <property type="match status" value="1"/>
</dbReference>
<dbReference type="OrthoDB" id="966138at2"/>
<gene>
    <name evidence="6" type="ORF">SAMN04488511_11976</name>
</gene>
<accession>A0A1I0U312</accession>
<dbReference type="PANTHER" id="PTHR44688:SF16">
    <property type="entry name" value="DNA-BINDING TRANSCRIPTIONAL ACTIVATOR DEVR_DOSR"/>
    <property type="match status" value="1"/>
</dbReference>
<keyword evidence="3" id="KW-0804">Transcription</keyword>
<dbReference type="AlphaFoldDB" id="A0A1I0U312"/>
<feature type="transmembrane region" description="Helical" evidence="4">
    <location>
        <begin position="198"/>
        <end position="217"/>
    </location>
</feature>
<sequence>MLVFGTEMHIVTFMFVILEIAMFFYQSVYYLFRPQDKSRLWYTILLFLLIIYNITGGLFPDPEINLSIKAQNIIAYGSGFLVACYFPYYFYRGFGLRKLRFHAIYGVPLFLIAPYVVFFVIGYWVDENLDDAIKFGTFIPFVYAFVVLTAILRAIWIKYSKDGEKRDIVEMLAVYCAVAPWLSMPVLSYLHVSQLTEVLFTNTGFIIITIIFIRRSIATARRESKLLLEIALLSCDEKLIEANGKKFGLTAKEIEVVKMICQRLKYKEIAERLFISPRTVDKHAENIFNKTAVNNREELIKTMSYNPI</sequence>
<dbReference type="EMBL" id="FOJM01000019">
    <property type="protein sequence ID" value="SFA58501.1"/>
    <property type="molecule type" value="Genomic_DNA"/>
</dbReference>
<keyword evidence="4" id="KW-0812">Transmembrane</keyword>
<evidence type="ECO:0000313" key="7">
    <source>
        <dbReference type="Proteomes" id="UP000198836"/>
    </source>
</evidence>
<organism evidence="6 7">
    <name type="scientific">Pedobacter suwonensis</name>
    <dbReference type="NCBI Taxonomy" id="332999"/>
    <lineage>
        <taxon>Bacteria</taxon>
        <taxon>Pseudomonadati</taxon>
        <taxon>Bacteroidota</taxon>
        <taxon>Sphingobacteriia</taxon>
        <taxon>Sphingobacteriales</taxon>
        <taxon>Sphingobacteriaceae</taxon>
        <taxon>Pedobacter</taxon>
    </lineage>
</organism>
<dbReference type="InterPro" id="IPR016032">
    <property type="entry name" value="Sig_transdc_resp-reg_C-effctor"/>
</dbReference>
<dbReference type="PANTHER" id="PTHR44688">
    <property type="entry name" value="DNA-BINDING TRANSCRIPTIONAL ACTIVATOR DEVR_DOSR"/>
    <property type="match status" value="1"/>
</dbReference>
<proteinExistence type="predicted"/>